<dbReference type="KEGG" id="mbrn:26247758"/>
<dbReference type="PANTHER" id="PTHR45681:SF6">
    <property type="entry name" value="POLYKETIDE SYNTHASE 37"/>
    <property type="match status" value="1"/>
</dbReference>
<evidence type="ECO:0000313" key="4">
    <source>
        <dbReference type="Proteomes" id="UP000510686"/>
    </source>
</evidence>
<dbReference type="GO" id="GO:0016740">
    <property type="term" value="F:transferase activity"/>
    <property type="evidence" value="ECO:0007669"/>
    <property type="project" value="UniProtKB-KW"/>
</dbReference>
<dbReference type="CDD" id="cd02440">
    <property type="entry name" value="AdoMet_MTases"/>
    <property type="match status" value="1"/>
</dbReference>
<gene>
    <name evidence="3" type="primary">lovF</name>
    <name evidence="3" type="ORF">G6M90_00g080880</name>
</gene>
<keyword evidence="1" id="KW-0808">Transferase</keyword>
<dbReference type="Proteomes" id="UP000510686">
    <property type="component" value="Chromosome 5"/>
</dbReference>
<accession>A0A7D5V2Q3</accession>
<dbReference type="AlphaFoldDB" id="A0A7D5V2Q3"/>
<keyword evidence="4" id="KW-1185">Reference proteome</keyword>
<dbReference type="GeneID" id="26247758"/>
<dbReference type="OrthoDB" id="5414098at2759"/>
<dbReference type="RefSeq" id="XP_065987364.1">
    <property type="nucleotide sequence ID" value="XM_066131164.1"/>
</dbReference>
<dbReference type="InterPro" id="IPR050444">
    <property type="entry name" value="Polyketide_Synthase"/>
</dbReference>
<feature type="domain" description="Methyltransferase type 12" evidence="2">
    <location>
        <begin position="223"/>
        <end position="328"/>
    </location>
</feature>
<evidence type="ECO:0000313" key="3">
    <source>
        <dbReference type="EMBL" id="QLI71979.1"/>
    </source>
</evidence>
<protein>
    <submittedName>
        <fullName evidence="3">Lovastatin diketide synthase lovF</fullName>
    </submittedName>
</protein>
<organism evidence="3 4">
    <name type="scientific">Metarhizium brunneum</name>
    <dbReference type="NCBI Taxonomy" id="500148"/>
    <lineage>
        <taxon>Eukaryota</taxon>
        <taxon>Fungi</taxon>
        <taxon>Dikarya</taxon>
        <taxon>Ascomycota</taxon>
        <taxon>Pezizomycotina</taxon>
        <taxon>Sordariomycetes</taxon>
        <taxon>Hypocreomycetidae</taxon>
        <taxon>Hypocreales</taxon>
        <taxon>Clavicipitaceae</taxon>
        <taxon>Metarhizium</taxon>
    </lineage>
</organism>
<sequence length="370" mass="41446">MVPVRVDSIWIDCRNESLRSGEMCVRGECRLRGHRGASADVVGTANGSNTPLVYLEGLQTTFVDDNNVVSGNKPTKPRHLCTRIIWKPDLELMDQEQILRHCIHDRPPQGHDAVEGHRDMTLAIMAFVEEATEYVDDELPPARLEPHLQSFLGWISLEGAFFIHIGHNLLKVLNGEIDPVEVIFQHGLAEQYYGDVLASKHHSHAASTYFYLLCFKNPSIKILEVGAGTGRQTLPLLETMSGDGVKKWERYDYTDISPAFLSQASIKFQGYSSKMAFTIRNISKDLISQSFVAASYDLVVASHVLHATDILHESLTNVRKLLMPSGKLLLFETTKPDALIAFAFGLLKGWWSPLDHEERSLHSPCLSVEQ</sequence>
<dbReference type="InterPro" id="IPR029063">
    <property type="entry name" value="SAM-dependent_MTases_sf"/>
</dbReference>
<dbReference type="PANTHER" id="PTHR45681">
    <property type="entry name" value="POLYKETIDE SYNTHASE 44-RELATED"/>
    <property type="match status" value="1"/>
</dbReference>
<proteinExistence type="predicted"/>
<name>A0A7D5V2Q3_9HYPO</name>
<dbReference type="InterPro" id="IPR013217">
    <property type="entry name" value="Methyltransf_12"/>
</dbReference>
<reference evidence="3 4" key="1">
    <citation type="submission" date="2020-07" db="EMBL/GenBank/DDBJ databases">
        <title>Telomere length de novo assembly of all 7 chromosomes of the fungus, Metarhizium brunneum, using a novel assembly pipeline.</title>
        <authorList>
            <person name="Saud z."/>
            <person name="Kortsinoglou A."/>
            <person name="Kouvelis V.N."/>
            <person name="Butt T.M."/>
        </authorList>
    </citation>
    <scope>NUCLEOTIDE SEQUENCE [LARGE SCALE GENOMIC DNA]</scope>
    <source>
        <strain evidence="3 4">4556</strain>
    </source>
</reference>
<dbReference type="EMBL" id="CP058936">
    <property type="protein sequence ID" value="QLI71979.1"/>
    <property type="molecule type" value="Genomic_DNA"/>
</dbReference>
<evidence type="ECO:0000259" key="2">
    <source>
        <dbReference type="Pfam" id="PF08242"/>
    </source>
</evidence>
<evidence type="ECO:0000256" key="1">
    <source>
        <dbReference type="ARBA" id="ARBA00022679"/>
    </source>
</evidence>
<dbReference type="Gene3D" id="3.40.50.150">
    <property type="entry name" value="Vaccinia Virus protein VP39"/>
    <property type="match status" value="1"/>
</dbReference>
<dbReference type="SUPFAM" id="SSF53335">
    <property type="entry name" value="S-adenosyl-L-methionine-dependent methyltransferases"/>
    <property type="match status" value="1"/>
</dbReference>
<dbReference type="Pfam" id="PF08242">
    <property type="entry name" value="Methyltransf_12"/>
    <property type="match status" value="1"/>
</dbReference>